<name>A0A8D8FNG8_CULPI</name>
<protein>
    <submittedName>
        <fullName evidence="1">(northern house mosquito) hypothetical protein</fullName>
    </submittedName>
</protein>
<proteinExistence type="predicted"/>
<organism evidence="1">
    <name type="scientific">Culex pipiens</name>
    <name type="common">House mosquito</name>
    <dbReference type="NCBI Taxonomy" id="7175"/>
    <lineage>
        <taxon>Eukaryota</taxon>
        <taxon>Metazoa</taxon>
        <taxon>Ecdysozoa</taxon>
        <taxon>Arthropoda</taxon>
        <taxon>Hexapoda</taxon>
        <taxon>Insecta</taxon>
        <taxon>Pterygota</taxon>
        <taxon>Neoptera</taxon>
        <taxon>Endopterygota</taxon>
        <taxon>Diptera</taxon>
        <taxon>Nematocera</taxon>
        <taxon>Culicoidea</taxon>
        <taxon>Culicidae</taxon>
        <taxon>Culicinae</taxon>
        <taxon>Culicini</taxon>
        <taxon>Culex</taxon>
        <taxon>Culex</taxon>
    </lineage>
</organism>
<reference evidence="1" key="1">
    <citation type="submission" date="2021-05" db="EMBL/GenBank/DDBJ databases">
        <authorList>
            <person name="Alioto T."/>
            <person name="Alioto T."/>
            <person name="Gomez Garrido J."/>
        </authorList>
    </citation>
    <scope>NUCLEOTIDE SEQUENCE</scope>
</reference>
<dbReference type="EMBL" id="HBUE01084814">
    <property type="protein sequence ID" value="CAG6479277.1"/>
    <property type="molecule type" value="Transcribed_RNA"/>
</dbReference>
<dbReference type="AlphaFoldDB" id="A0A8D8FNG8"/>
<accession>A0A8D8FNG8</accession>
<sequence length="101" mass="11988">MQFRSTSIPSQQLNGLRIRLEIAWNRPLRLHLDVGFVWRESIRPHRLILKARCPQVPGKNQPNWLQRNGNRLLRHPCCRGSPEPKIRLLIHSPYAIFIHWS</sequence>
<evidence type="ECO:0000313" key="1">
    <source>
        <dbReference type="EMBL" id="CAG6479277.1"/>
    </source>
</evidence>